<dbReference type="AlphaFoldDB" id="A0A7H0IST6"/>
<evidence type="ECO:0000313" key="3">
    <source>
        <dbReference type="EMBL" id="QNP75852.1"/>
    </source>
</evidence>
<keyword evidence="4" id="KW-1185">Reference proteome</keyword>
<dbReference type="RefSeq" id="WP_187752770.1">
    <property type="nucleotide sequence ID" value="NZ_CP060828.1"/>
</dbReference>
<gene>
    <name evidence="3" type="ORF">IAG44_19335</name>
</gene>
<dbReference type="Pfam" id="PF13628">
    <property type="entry name" value="DUF4142"/>
    <property type="match status" value="1"/>
</dbReference>
<feature type="domain" description="DUF4142" evidence="2">
    <location>
        <begin position="48"/>
        <end position="180"/>
    </location>
</feature>
<feature type="region of interest" description="Disordered" evidence="1">
    <location>
        <begin position="239"/>
        <end position="271"/>
    </location>
</feature>
<evidence type="ECO:0000256" key="1">
    <source>
        <dbReference type="SAM" id="MobiDB-lite"/>
    </source>
</evidence>
<protein>
    <submittedName>
        <fullName evidence="3">DUF4142 domain-containing protein</fullName>
    </submittedName>
</protein>
<dbReference type="InterPro" id="IPR025419">
    <property type="entry name" value="DUF4142"/>
</dbReference>
<sequence length="271" mass="28061">MGTLFVGGALSVTLAALVYPSMLGVSTVSKSGDRIIANTQWGPLTEGERDFVVKVRAAGLWEYPLGQIGVQKGTSPAVVTAGQHLIDGHAALDTTCRKIAPMLNITLPNVASPQQQAFVSQLSAENGSKFDTDYANILRMTHGSIFNTIAKVRSTTKNTLIRALADQANDTVLDHITVMEQTGLVDYNQTVFQQTTPPKLPDSDLTPPPPIPGEPMVVLTPPPTATATPVDIDKIVGASAGVTAVPNPGGNNGGGNNGGNNGNNGGNNNGG</sequence>
<organism evidence="3 4">
    <name type="scientific">Streptomyces roseirectus</name>
    <dbReference type="NCBI Taxonomy" id="2768066"/>
    <lineage>
        <taxon>Bacteria</taxon>
        <taxon>Bacillati</taxon>
        <taxon>Actinomycetota</taxon>
        <taxon>Actinomycetes</taxon>
        <taxon>Kitasatosporales</taxon>
        <taxon>Streptomycetaceae</taxon>
        <taxon>Streptomyces</taxon>
    </lineage>
</organism>
<proteinExistence type="predicted"/>
<name>A0A7H0IST6_9ACTN</name>
<evidence type="ECO:0000259" key="2">
    <source>
        <dbReference type="Pfam" id="PF13628"/>
    </source>
</evidence>
<dbReference type="PANTHER" id="PTHR38593:SF1">
    <property type="entry name" value="BLR2558 PROTEIN"/>
    <property type="match status" value="1"/>
</dbReference>
<accession>A0A7H0IST6</accession>
<dbReference type="PANTHER" id="PTHR38593">
    <property type="entry name" value="BLR2558 PROTEIN"/>
    <property type="match status" value="1"/>
</dbReference>
<dbReference type="Proteomes" id="UP000516052">
    <property type="component" value="Chromosome"/>
</dbReference>
<dbReference type="EMBL" id="CP060828">
    <property type="protein sequence ID" value="QNP75852.1"/>
    <property type="molecule type" value="Genomic_DNA"/>
</dbReference>
<dbReference type="KEGG" id="sroi:IAG44_19335"/>
<reference evidence="3 4" key="1">
    <citation type="submission" date="2020-08" db="EMBL/GenBank/DDBJ databases">
        <title>A novel species.</title>
        <authorList>
            <person name="Gao J."/>
        </authorList>
    </citation>
    <scope>NUCLEOTIDE SEQUENCE [LARGE SCALE GENOMIC DNA]</scope>
    <source>
        <strain evidence="3 4">CRXT-G-22</strain>
    </source>
</reference>
<feature type="compositionally biased region" description="Gly residues" evidence="1">
    <location>
        <begin position="250"/>
        <end position="271"/>
    </location>
</feature>
<evidence type="ECO:0000313" key="4">
    <source>
        <dbReference type="Proteomes" id="UP000516052"/>
    </source>
</evidence>